<dbReference type="GeneID" id="8105768"/>
<keyword evidence="3" id="KW-1185">Reference proteome</keyword>
<accession>B8MCV1</accession>
<protein>
    <submittedName>
        <fullName evidence="2">Uncharacterized protein</fullName>
    </submittedName>
</protein>
<dbReference type="HOGENOM" id="CLU_059959_0_0_1"/>
<dbReference type="AlphaFoldDB" id="B8MCV1"/>
<reference evidence="3" key="1">
    <citation type="journal article" date="2015" name="Genome Announc.">
        <title>Genome sequence of the AIDS-associated pathogen Penicillium marneffei (ATCC18224) and its near taxonomic relative Talaromyces stipitatus (ATCC10500).</title>
        <authorList>
            <person name="Nierman W.C."/>
            <person name="Fedorova-Abrams N.D."/>
            <person name="Andrianopoulos A."/>
        </authorList>
    </citation>
    <scope>NUCLEOTIDE SEQUENCE [LARGE SCALE GENOMIC DNA]</scope>
    <source>
        <strain evidence="3">ATCC 10500 / CBS 375.48 / QM 6759 / NRRL 1006</strain>
    </source>
</reference>
<feature type="compositionally biased region" description="Basic and acidic residues" evidence="1">
    <location>
        <begin position="49"/>
        <end position="71"/>
    </location>
</feature>
<organism evidence="2 3">
    <name type="scientific">Talaromyces stipitatus (strain ATCC 10500 / CBS 375.48 / QM 6759 / NRRL 1006)</name>
    <name type="common">Penicillium stipitatum</name>
    <dbReference type="NCBI Taxonomy" id="441959"/>
    <lineage>
        <taxon>Eukaryota</taxon>
        <taxon>Fungi</taxon>
        <taxon>Dikarya</taxon>
        <taxon>Ascomycota</taxon>
        <taxon>Pezizomycotina</taxon>
        <taxon>Eurotiomycetes</taxon>
        <taxon>Eurotiomycetidae</taxon>
        <taxon>Eurotiales</taxon>
        <taxon>Trichocomaceae</taxon>
        <taxon>Talaromyces</taxon>
        <taxon>Talaromyces sect. Talaromyces</taxon>
    </lineage>
</organism>
<proteinExistence type="predicted"/>
<evidence type="ECO:0000313" key="2">
    <source>
        <dbReference type="EMBL" id="EED17477.1"/>
    </source>
</evidence>
<dbReference type="Proteomes" id="UP000001745">
    <property type="component" value="Unassembled WGS sequence"/>
</dbReference>
<dbReference type="OMA" id="IFQKGAN"/>
<feature type="region of interest" description="Disordered" evidence="1">
    <location>
        <begin position="8"/>
        <end position="73"/>
    </location>
</feature>
<name>B8MCV1_TALSN</name>
<dbReference type="PhylomeDB" id="B8MCV1"/>
<evidence type="ECO:0000256" key="1">
    <source>
        <dbReference type="SAM" id="MobiDB-lite"/>
    </source>
</evidence>
<dbReference type="RefSeq" id="XP_002481469.1">
    <property type="nucleotide sequence ID" value="XM_002481424.1"/>
</dbReference>
<dbReference type="VEuPathDB" id="FungiDB:TSTA_113030"/>
<dbReference type="OrthoDB" id="3068835at2759"/>
<dbReference type="EMBL" id="EQ962655">
    <property type="protein sequence ID" value="EED17477.1"/>
    <property type="molecule type" value="Genomic_DNA"/>
</dbReference>
<evidence type="ECO:0000313" key="3">
    <source>
        <dbReference type="Proteomes" id="UP000001745"/>
    </source>
</evidence>
<dbReference type="eggNOG" id="ENOG502S5R5">
    <property type="taxonomic scope" value="Eukaryota"/>
</dbReference>
<gene>
    <name evidence="2" type="ORF">TSTA_113030</name>
</gene>
<dbReference type="InParanoid" id="B8MCV1"/>
<sequence length="338" mass="36840">MGLIRDVLGSAMGADQVKNGFNDRGRHSRTQSGSPQYPPALPPRSSGYDYRDSQRSYQQDDYRYDSDDYDSRQPYMNFVQDRDPRPYSVQQGPQGYNNSYNVQDLGYSRGALDGFRPFALPQITYGDGQPFLRGYSDELQLYNISFNQFMQALDAINVAIIPNPEAQIFQKGANIAGWVPVSSVLLPGAASIGLTVGQIGVGIGTAMGHSSAIAKVMSKANLELFVPNGLEICIGKSKDVDTEVGISSNGGAGLGAQPEDRAAFYGNHLAPLTNVLPPLQNSGGRSNPLAMLSQQFSDKDNDKKIRKTQEKLAKGKADKYNALERSLQCVGHFLKTKI</sequence>